<evidence type="ECO:0000313" key="5">
    <source>
        <dbReference type="EMBL" id="KAJ8448299.1"/>
    </source>
</evidence>
<evidence type="ECO:0000256" key="3">
    <source>
        <dbReference type="SAM" id="SignalP"/>
    </source>
</evidence>
<dbReference type="PANTHER" id="PTHR31471:SF3">
    <property type="entry name" value="OS11G0616300 PROTEIN"/>
    <property type="match status" value="1"/>
</dbReference>
<name>A0A9Q1KSX8_9CARY</name>
<feature type="chain" id="PRO_5040271182" description="Remorin C-terminal domain-containing protein" evidence="3">
    <location>
        <begin position="23"/>
        <end position="480"/>
    </location>
</feature>
<keyword evidence="3" id="KW-0732">Signal</keyword>
<comment type="similarity">
    <text evidence="1">Belongs to the remorin family.</text>
</comment>
<organism evidence="5 6">
    <name type="scientific">Carnegiea gigantea</name>
    <dbReference type="NCBI Taxonomy" id="171969"/>
    <lineage>
        <taxon>Eukaryota</taxon>
        <taxon>Viridiplantae</taxon>
        <taxon>Streptophyta</taxon>
        <taxon>Embryophyta</taxon>
        <taxon>Tracheophyta</taxon>
        <taxon>Spermatophyta</taxon>
        <taxon>Magnoliopsida</taxon>
        <taxon>eudicotyledons</taxon>
        <taxon>Gunneridae</taxon>
        <taxon>Pentapetalae</taxon>
        <taxon>Caryophyllales</taxon>
        <taxon>Cactineae</taxon>
        <taxon>Cactaceae</taxon>
        <taxon>Cactoideae</taxon>
        <taxon>Echinocereeae</taxon>
        <taxon>Carnegiea</taxon>
    </lineage>
</organism>
<reference evidence="5" key="1">
    <citation type="submission" date="2022-04" db="EMBL/GenBank/DDBJ databases">
        <title>Carnegiea gigantea Genome sequencing and assembly v2.</title>
        <authorList>
            <person name="Copetti D."/>
            <person name="Sanderson M.J."/>
            <person name="Burquez A."/>
            <person name="Wojciechowski M.F."/>
        </authorList>
    </citation>
    <scope>NUCLEOTIDE SEQUENCE</scope>
    <source>
        <strain evidence="5">SGP5-SGP5p</strain>
        <tissue evidence="5">Aerial part</tissue>
    </source>
</reference>
<evidence type="ECO:0000259" key="4">
    <source>
        <dbReference type="Pfam" id="PF03763"/>
    </source>
</evidence>
<feature type="signal peptide" evidence="3">
    <location>
        <begin position="1"/>
        <end position="22"/>
    </location>
</feature>
<sequence>MTWVFVKIQIMMVILMVQESIQDTTKEYPFAEDPFCNPNLKETSEFVKSLPMGYGSQSLAHKRREKENNEVVCNSMATKMESPSTPGRPVFSFSSRVSRKNVPSKWDDAEKWLFSGGSCHASPAHPAFNTNQTSKGSNSKGSTKENVVKQQQNIQVRSSTASVEDQYQFSGLIVPSDVPLKDKFTDGIELFSPNMRYTQPTNESFIFKSQKPPNEPMKDASTEVPVQKLEEVKLTHRDIGTDMTPKGSSTTSRCYTPFMNTSPTRHNTPASQSGVSAPVAQTSPIDLTKQVQECHLAKLQVGSTPLDWSSREEEEEETSKSLRHFEIGRMSVSVSEPRPCAWELEEEKTKSSARYQREEARIQAWVDLQTAKAEAQSRKLEFLTLSTSRAHENCVQVKIQKMRSQLEQKLLKKRAIVQRKAEEWRAAAQAEHSDQIRRASQRTQKHNHIFDFKHHTHNSHNFSPRFQFCACFRCTSNRKN</sequence>
<comment type="caution">
    <text evidence="5">The sequence shown here is derived from an EMBL/GenBank/DDBJ whole genome shotgun (WGS) entry which is preliminary data.</text>
</comment>
<dbReference type="AlphaFoldDB" id="A0A9Q1KSX8"/>
<dbReference type="InterPro" id="IPR005516">
    <property type="entry name" value="Remorin_C"/>
</dbReference>
<feature type="region of interest" description="Disordered" evidence="2">
    <location>
        <begin position="124"/>
        <end position="153"/>
    </location>
</feature>
<proteinExistence type="inferred from homology"/>
<evidence type="ECO:0000256" key="2">
    <source>
        <dbReference type="SAM" id="MobiDB-lite"/>
    </source>
</evidence>
<dbReference type="OrthoDB" id="431557at2759"/>
<keyword evidence="6" id="KW-1185">Reference proteome</keyword>
<accession>A0A9Q1KSX8</accession>
<evidence type="ECO:0000313" key="6">
    <source>
        <dbReference type="Proteomes" id="UP001153076"/>
    </source>
</evidence>
<feature type="domain" description="Remorin C-terminal" evidence="4">
    <location>
        <begin position="338"/>
        <end position="446"/>
    </location>
</feature>
<dbReference type="Proteomes" id="UP001153076">
    <property type="component" value="Unassembled WGS sequence"/>
</dbReference>
<dbReference type="Pfam" id="PF03763">
    <property type="entry name" value="Remorin_C"/>
    <property type="match status" value="1"/>
</dbReference>
<dbReference type="PANTHER" id="PTHR31471">
    <property type="entry name" value="OS02G0116800 PROTEIN"/>
    <property type="match status" value="1"/>
</dbReference>
<evidence type="ECO:0000256" key="1">
    <source>
        <dbReference type="ARBA" id="ARBA00005711"/>
    </source>
</evidence>
<dbReference type="EMBL" id="JAKOGI010000031">
    <property type="protein sequence ID" value="KAJ8448299.1"/>
    <property type="molecule type" value="Genomic_DNA"/>
</dbReference>
<protein>
    <recommendedName>
        <fullName evidence="4">Remorin C-terminal domain-containing protein</fullName>
    </recommendedName>
</protein>
<gene>
    <name evidence="5" type="ORF">Cgig2_025223</name>
</gene>